<evidence type="ECO:0000256" key="1">
    <source>
        <dbReference type="SAM" id="MobiDB-lite"/>
    </source>
</evidence>
<feature type="region of interest" description="Disordered" evidence="1">
    <location>
        <begin position="1"/>
        <end position="22"/>
    </location>
</feature>
<organism evidence="2 3">
    <name type="scientific">Planobispora rosea</name>
    <dbReference type="NCBI Taxonomy" id="35762"/>
    <lineage>
        <taxon>Bacteria</taxon>
        <taxon>Bacillati</taxon>
        <taxon>Actinomycetota</taxon>
        <taxon>Actinomycetes</taxon>
        <taxon>Streptosporangiales</taxon>
        <taxon>Streptosporangiaceae</taxon>
        <taxon>Planobispora</taxon>
    </lineage>
</organism>
<dbReference type="AlphaFoldDB" id="A0A8J3WEV9"/>
<proteinExistence type="predicted"/>
<protein>
    <submittedName>
        <fullName evidence="2">Uncharacterized protein</fullName>
    </submittedName>
</protein>
<dbReference type="EMBL" id="BOOI01000048">
    <property type="protein sequence ID" value="GIH86688.1"/>
    <property type="molecule type" value="Genomic_DNA"/>
</dbReference>
<evidence type="ECO:0000313" key="3">
    <source>
        <dbReference type="Proteomes" id="UP000655044"/>
    </source>
</evidence>
<evidence type="ECO:0000313" key="2">
    <source>
        <dbReference type="EMBL" id="GIH86688.1"/>
    </source>
</evidence>
<gene>
    <name evidence="2" type="ORF">Pro02_50960</name>
</gene>
<reference evidence="2" key="1">
    <citation type="submission" date="2021-01" db="EMBL/GenBank/DDBJ databases">
        <title>Whole genome shotgun sequence of Planobispora rosea NBRC 15558.</title>
        <authorList>
            <person name="Komaki H."/>
            <person name="Tamura T."/>
        </authorList>
    </citation>
    <scope>NUCLEOTIDE SEQUENCE</scope>
    <source>
        <strain evidence="2">NBRC 15558</strain>
    </source>
</reference>
<name>A0A8J3WEV9_PLARO</name>
<accession>A0A8J3WEV9</accession>
<comment type="caution">
    <text evidence="2">The sequence shown here is derived from an EMBL/GenBank/DDBJ whole genome shotgun (WGS) entry which is preliminary data.</text>
</comment>
<keyword evidence="3" id="KW-1185">Reference proteome</keyword>
<sequence length="681" mass="72072">MMDGMTETPSVPPGTGPLSPEFSAIDPALMNGFITELERAGKVIAEQAENIRRELAAVDLPAAGLAPIREIGGWAEQQLPMLRQRVATITAPGPGIPGMTGTGLRPYQEASLLAPAEAQRQGADLGKRFAAIDPDEFRLSGPYASDKIATVLGELKTHRHDAVFTAAFFAALGPAGVRQVAAALRRLPNEKRPDALRTAGTAFATATSGGAKVPGFASVLKAVEKTKTADAEDMEAVAALLSHGDYPDVWLADLVAPALRPDSRISSSALAGLLNALGNNPAAARLAIGSAARFGPNPASPTFSLPFGQLPRSPEKWDNRPELAAFLKELNERTRMSQEVADAFGRLLAAASGAYDEQDGKHSQESAFFAYTVMTAADEWPLSDATRLHLAEIAGSYATEITLGANLNDADLAKDSAVQTTPGLFEWTPPPGLRGAFRLSPEDTFRFITTFAGDTDARLRFDQGMEEFLHRVLPYASNAVKNSGDATALDNLFTALGNVRGTELAAAVRVLKPGDDGAEDAEDAESFLAGGALGALGLLHPFSAIPRAWTALSTGVSGYYTYGREPAEEVKKLLASDEAKTLGQRHETAQLLMEQGFTPQVPPSSAIADLDGDLRPFEDILKQGAAGVKALDQWLVDNGMGKGNDISLGELAAKQADVFNGAKGNAYNRKDFYDSEQLTTD</sequence>
<dbReference type="Proteomes" id="UP000655044">
    <property type="component" value="Unassembled WGS sequence"/>
</dbReference>